<organism evidence="4 5">
    <name type="scientific">Cladophialophora chaetospira</name>
    <dbReference type="NCBI Taxonomy" id="386627"/>
    <lineage>
        <taxon>Eukaryota</taxon>
        <taxon>Fungi</taxon>
        <taxon>Dikarya</taxon>
        <taxon>Ascomycota</taxon>
        <taxon>Pezizomycotina</taxon>
        <taxon>Eurotiomycetes</taxon>
        <taxon>Chaetothyriomycetidae</taxon>
        <taxon>Chaetothyriales</taxon>
        <taxon>Herpotrichiellaceae</taxon>
        <taxon>Cladophialophora</taxon>
    </lineage>
</organism>
<accession>A0AA39CK52</accession>
<evidence type="ECO:0000259" key="3">
    <source>
        <dbReference type="Pfam" id="PF07992"/>
    </source>
</evidence>
<proteinExistence type="predicted"/>
<dbReference type="GO" id="GO:0050660">
    <property type="term" value="F:flavin adenine dinucleotide binding"/>
    <property type="evidence" value="ECO:0007669"/>
    <property type="project" value="TreeGrafter"/>
</dbReference>
<dbReference type="EMBL" id="JAPDRK010000006">
    <property type="protein sequence ID" value="KAJ9611208.1"/>
    <property type="molecule type" value="Genomic_DNA"/>
</dbReference>
<evidence type="ECO:0000313" key="4">
    <source>
        <dbReference type="EMBL" id="KAJ9611208.1"/>
    </source>
</evidence>
<dbReference type="InterPro" id="IPR023753">
    <property type="entry name" value="FAD/NAD-binding_dom"/>
</dbReference>
<dbReference type="Proteomes" id="UP001172673">
    <property type="component" value="Unassembled WGS sequence"/>
</dbReference>
<dbReference type="PRINTS" id="PR00411">
    <property type="entry name" value="PNDRDTASEI"/>
</dbReference>
<keyword evidence="1" id="KW-0560">Oxidoreductase</keyword>
<dbReference type="Pfam" id="PF07992">
    <property type="entry name" value="Pyr_redox_2"/>
    <property type="match status" value="1"/>
</dbReference>
<comment type="caution">
    <text evidence="4">The sequence shown here is derived from an EMBL/GenBank/DDBJ whole genome shotgun (WGS) entry which is preliminary data.</text>
</comment>
<gene>
    <name evidence="4" type="ORF">H2200_004391</name>
</gene>
<dbReference type="Gene3D" id="3.50.50.60">
    <property type="entry name" value="FAD/NAD(P)-binding domain"/>
    <property type="match status" value="1"/>
</dbReference>
<dbReference type="PANTHER" id="PTHR43539:SF68">
    <property type="entry name" value="FLAVIN-BINDING MONOOXYGENASE-LIKE PROTEIN (AFU_ORTHOLOGUE AFUA_4G09220)"/>
    <property type="match status" value="1"/>
</dbReference>
<dbReference type="InterPro" id="IPR050982">
    <property type="entry name" value="Auxin_biosynth/cation_transpt"/>
</dbReference>
<evidence type="ECO:0000256" key="1">
    <source>
        <dbReference type="ARBA" id="ARBA00023002"/>
    </source>
</evidence>
<sequence>MNSLGVKIGSLPGNLPPKLIPEDTKIGPIEDLAQQTLESGTLDPKALQTDALWRDHFALTGQVRTFAGKEKIAEEWNNQIKSRRLSAIKTKAGQIVQPVPGSSWVDVPFSFTTNPDSGLVDNSTGLVSYVVDDDGEWKIWGLVTILENFEGHGHPDVPRQHSAGQVNGHTNSITNGVDNREKPSETDYDFDVIVVGAGQCGLSLAGRLDALGLRYVLLEKRSYLGKNWIGRYESVRQHTVREYNNLPFDRTWKPDDPTLLPGKIVANGFDNYVRKYGLNLWMNAETTRADWVPGNRTWSLDVSMNDAEIRTLVCRHLVISTGAGFGIDNDPKIPGAEQYKGILLHSGAYKHSRDWIAKDGIVVGSGTMAHDIAEDMYRAGLRSVYMIQRGRTCVYPIEWVIKGQAGLFNLDIPTAIADISQARPNKISRDIVKIQYDNLTKAEGYRFDALERVGFRVDRTTPLMDNILQRYGGYYVDIGASAHIARGEIQVKSGIPITNFTPDGLKFEDGTELKSDVVVIATGQDHDYRNQVALIVGKEFASKLGEYWGLNEEGEVRNVMRPAAPGLWMFGGTAPQARFWSKFVALSIQSDILGKPLECVQLAG</sequence>
<dbReference type="GO" id="GO:0004497">
    <property type="term" value="F:monooxygenase activity"/>
    <property type="evidence" value="ECO:0007669"/>
    <property type="project" value="TreeGrafter"/>
</dbReference>
<reference evidence="4" key="1">
    <citation type="submission" date="2022-10" db="EMBL/GenBank/DDBJ databases">
        <title>Culturing micro-colonial fungi from biological soil crusts in the Mojave desert and describing Neophaeococcomyces mojavensis, and introducing the new genera and species Taxawa tesnikishii.</title>
        <authorList>
            <person name="Kurbessoian T."/>
            <person name="Stajich J.E."/>
        </authorList>
    </citation>
    <scope>NUCLEOTIDE SEQUENCE</scope>
    <source>
        <strain evidence="4">TK_41</strain>
    </source>
</reference>
<evidence type="ECO:0000256" key="2">
    <source>
        <dbReference type="SAM" id="MobiDB-lite"/>
    </source>
</evidence>
<keyword evidence="5" id="KW-1185">Reference proteome</keyword>
<dbReference type="AlphaFoldDB" id="A0AA39CK52"/>
<feature type="region of interest" description="Disordered" evidence="2">
    <location>
        <begin position="163"/>
        <end position="182"/>
    </location>
</feature>
<protein>
    <recommendedName>
        <fullName evidence="3">FAD/NAD(P)-binding domain-containing protein</fullName>
    </recommendedName>
</protein>
<dbReference type="SUPFAM" id="SSF51905">
    <property type="entry name" value="FAD/NAD(P)-binding domain"/>
    <property type="match status" value="1"/>
</dbReference>
<feature type="domain" description="FAD/NAD(P)-binding" evidence="3">
    <location>
        <begin position="190"/>
        <end position="393"/>
    </location>
</feature>
<dbReference type="PANTHER" id="PTHR43539">
    <property type="entry name" value="FLAVIN-BINDING MONOOXYGENASE-LIKE PROTEIN (AFU_ORTHOLOGUE AFUA_4G09220)"/>
    <property type="match status" value="1"/>
</dbReference>
<name>A0AA39CK52_9EURO</name>
<dbReference type="InterPro" id="IPR036188">
    <property type="entry name" value="FAD/NAD-bd_sf"/>
</dbReference>
<evidence type="ECO:0000313" key="5">
    <source>
        <dbReference type="Proteomes" id="UP001172673"/>
    </source>
</evidence>
<feature type="compositionally biased region" description="Polar residues" evidence="2">
    <location>
        <begin position="163"/>
        <end position="177"/>
    </location>
</feature>